<evidence type="ECO:0000313" key="2">
    <source>
        <dbReference type="Proteomes" id="UP000199350"/>
    </source>
</evidence>
<dbReference type="EMBL" id="LT629700">
    <property type="protein sequence ID" value="SDM09479.1"/>
    <property type="molecule type" value="Genomic_DNA"/>
</dbReference>
<dbReference type="AlphaFoldDB" id="A0A1G9QEP2"/>
<name>A0A1G9QEP2_9CORY</name>
<proteinExistence type="predicted"/>
<dbReference type="Proteomes" id="UP000199350">
    <property type="component" value="Chromosome I"/>
</dbReference>
<evidence type="ECO:0008006" key="3">
    <source>
        <dbReference type="Google" id="ProtNLM"/>
    </source>
</evidence>
<accession>A0A1G9QEP2</accession>
<gene>
    <name evidence="1" type="ORF">SAMN04488535_1894</name>
</gene>
<keyword evidence="2" id="KW-1185">Reference proteome</keyword>
<dbReference type="OrthoDB" id="5195799at2"/>
<protein>
    <recommendedName>
        <fullName evidence="3">Asp23 family, cell envelope-related function</fullName>
    </recommendedName>
</protein>
<organism evidence="1 2">
    <name type="scientific">Corynebacterium mycetoides</name>
    <dbReference type="NCBI Taxonomy" id="38302"/>
    <lineage>
        <taxon>Bacteria</taxon>
        <taxon>Bacillati</taxon>
        <taxon>Actinomycetota</taxon>
        <taxon>Actinomycetes</taxon>
        <taxon>Mycobacteriales</taxon>
        <taxon>Corynebacteriaceae</taxon>
        <taxon>Corynebacterium</taxon>
    </lineage>
</organism>
<sequence>MPAGISREAGEAVRDAALSVPGVASLSDGRFGEVALLLPGTRIGGIRPATRGTGPGLAGVEVHIVYAVASGRPVAHVAGEVRAAALAATGLPFVDVVVADAQ</sequence>
<dbReference type="STRING" id="38302.SAMN04488535_1894"/>
<reference evidence="2" key="1">
    <citation type="submission" date="2016-10" db="EMBL/GenBank/DDBJ databases">
        <authorList>
            <person name="Varghese N."/>
            <person name="Submissions S."/>
        </authorList>
    </citation>
    <scope>NUCLEOTIDE SEQUENCE [LARGE SCALE GENOMIC DNA]</scope>
    <source>
        <strain evidence="2">DSM 20632</strain>
    </source>
</reference>
<dbReference type="RefSeq" id="WP_092151541.1">
    <property type="nucleotide sequence ID" value="NZ_LT629700.1"/>
</dbReference>
<evidence type="ECO:0000313" key="1">
    <source>
        <dbReference type="EMBL" id="SDM09479.1"/>
    </source>
</evidence>